<evidence type="ECO:0000256" key="1">
    <source>
        <dbReference type="SAM" id="Phobius"/>
    </source>
</evidence>
<dbReference type="Proteomes" id="UP001369736">
    <property type="component" value="Unassembled WGS sequence"/>
</dbReference>
<feature type="transmembrane region" description="Helical" evidence="1">
    <location>
        <begin position="20"/>
        <end position="40"/>
    </location>
</feature>
<keyword evidence="1" id="KW-0812">Transmembrane</keyword>
<feature type="transmembrane region" description="Helical" evidence="1">
    <location>
        <begin position="86"/>
        <end position="112"/>
    </location>
</feature>
<feature type="transmembrane region" description="Helical" evidence="1">
    <location>
        <begin position="226"/>
        <end position="247"/>
    </location>
</feature>
<dbReference type="Pfam" id="PF02517">
    <property type="entry name" value="Rce1-like"/>
    <property type="match status" value="1"/>
</dbReference>
<gene>
    <name evidence="3" type="ORF">WCD58_10925</name>
</gene>
<dbReference type="GO" id="GO:0016787">
    <property type="term" value="F:hydrolase activity"/>
    <property type="evidence" value="ECO:0007669"/>
    <property type="project" value="UniProtKB-KW"/>
</dbReference>
<proteinExistence type="predicted"/>
<keyword evidence="3" id="KW-0378">Hydrolase</keyword>
<dbReference type="EC" id="3.4.-.-" evidence="3"/>
<feature type="transmembrane region" description="Helical" evidence="1">
    <location>
        <begin position="118"/>
        <end position="137"/>
    </location>
</feature>
<feature type="transmembrane region" description="Helical" evidence="1">
    <location>
        <begin position="46"/>
        <end position="65"/>
    </location>
</feature>
<name>A0ABU8M4B6_9PSEU</name>
<organism evidence="3 4">
    <name type="scientific">Actinomycetospora flava</name>
    <dbReference type="NCBI Taxonomy" id="3129232"/>
    <lineage>
        <taxon>Bacteria</taxon>
        <taxon>Bacillati</taxon>
        <taxon>Actinomycetota</taxon>
        <taxon>Actinomycetes</taxon>
        <taxon>Pseudonocardiales</taxon>
        <taxon>Pseudonocardiaceae</taxon>
        <taxon>Actinomycetospora</taxon>
    </lineage>
</organism>
<dbReference type="InterPro" id="IPR003675">
    <property type="entry name" value="Rce1/LyrA-like_dom"/>
</dbReference>
<evidence type="ECO:0000313" key="3">
    <source>
        <dbReference type="EMBL" id="MEJ2861674.1"/>
    </source>
</evidence>
<keyword evidence="1" id="KW-1133">Transmembrane helix</keyword>
<feature type="domain" description="CAAX prenyl protease 2/Lysostaphin resistance protein A-like" evidence="2">
    <location>
        <begin position="118"/>
        <end position="215"/>
    </location>
</feature>
<protein>
    <submittedName>
        <fullName evidence="3">CPBP family intramembrane glutamic endopeptidase</fullName>
        <ecNumber evidence="3">3.4.-.-</ecNumber>
    </submittedName>
</protein>
<evidence type="ECO:0000259" key="2">
    <source>
        <dbReference type="Pfam" id="PF02517"/>
    </source>
</evidence>
<keyword evidence="4" id="KW-1185">Reference proteome</keyword>
<feature type="transmembrane region" description="Helical" evidence="1">
    <location>
        <begin position="169"/>
        <end position="196"/>
    </location>
</feature>
<comment type="caution">
    <text evidence="3">The sequence shown here is derived from an EMBL/GenBank/DDBJ whole genome shotgun (WGS) entry which is preliminary data.</text>
</comment>
<reference evidence="3 4" key="1">
    <citation type="submission" date="2024-03" db="EMBL/GenBank/DDBJ databases">
        <title>Actinomycetospora sp. OC33-EN07, a novel actinomycete isolated from wild orchid (Aerides multiflora).</title>
        <authorList>
            <person name="Suriyachadkun C."/>
        </authorList>
    </citation>
    <scope>NUCLEOTIDE SEQUENCE [LARGE SCALE GENOMIC DNA]</scope>
    <source>
        <strain evidence="3 4">OC33-EN07</strain>
    </source>
</reference>
<sequence>MVTTGAPPVPDAPVRGTGPWLRFLAGFVVLWAVLQGVAALGPGARGGVVVLAVVLVVGLVVERVLSGTGPRRALRALGFGRPAPRAVLLAAAVSGLVVLVFPLAAALGLGPITLRADWPWLLVGAFALHGLAEELVWRGYTFRRLRAGRSFPHAAAWTMPLVAATHLPILVTSGLAVGLGAMAVAAVTSVPFAYLFETGRGTLWAPALVHTAIDSFKLVELPVTSLAAFSLLLVGVSLLVPLLALAVPRRVLGA</sequence>
<dbReference type="EMBL" id="JBBEGM010000003">
    <property type="protein sequence ID" value="MEJ2861674.1"/>
    <property type="molecule type" value="Genomic_DNA"/>
</dbReference>
<accession>A0ABU8M4B6</accession>
<dbReference type="RefSeq" id="WP_337702575.1">
    <property type="nucleotide sequence ID" value="NZ_JBBEGM010000003.1"/>
</dbReference>
<keyword evidence="1" id="KW-0472">Membrane</keyword>
<evidence type="ECO:0000313" key="4">
    <source>
        <dbReference type="Proteomes" id="UP001369736"/>
    </source>
</evidence>